<keyword evidence="3" id="KW-0731">Sigma factor</keyword>
<evidence type="ECO:0000259" key="5">
    <source>
        <dbReference type="Pfam" id="PF04542"/>
    </source>
</evidence>
<dbReference type="InterPro" id="IPR039425">
    <property type="entry name" value="RNA_pol_sigma-70-like"/>
</dbReference>
<evidence type="ECO:0000256" key="2">
    <source>
        <dbReference type="ARBA" id="ARBA00023015"/>
    </source>
</evidence>
<evidence type="ECO:0000313" key="8">
    <source>
        <dbReference type="Proteomes" id="UP000294616"/>
    </source>
</evidence>
<keyword evidence="2" id="KW-0805">Transcription regulation</keyword>
<name>A0A4R1M284_9SPHI</name>
<evidence type="ECO:0000256" key="4">
    <source>
        <dbReference type="ARBA" id="ARBA00023163"/>
    </source>
</evidence>
<evidence type="ECO:0000256" key="3">
    <source>
        <dbReference type="ARBA" id="ARBA00023082"/>
    </source>
</evidence>
<accession>A0A4R1M284</accession>
<dbReference type="NCBIfam" id="TIGR02937">
    <property type="entry name" value="sigma70-ECF"/>
    <property type="match status" value="1"/>
</dbReference>
<dbReference type="OrthoDB" id="679904at2"/>
<reference evidence="7 8" key="1">
    <citation type="submission" date="2019-03" db="EMBL/GenBank/DDBJ databases">
        <title>Genomic Encyclopedia of Archaeal and Bacterial Type Strains, Phase II (KMG-II): from individual species to whole genera.</title>
        <authorList>
            <person name="Goeker M."/>
        </authorList>
    </citation>
    <scope>NUCLEOTIDE SEQUENCE [LARGE SCALE GENOMIC DNA]</scope>
    <source>
        <strain evidence="7 8">DSM 22554</strain>
    </source>
</reference>
<dbReference type="InterPro" id="IPR013325">
    <property type="entry name" value="RNA_pol_sigma_r2"/>
</dbReference>
<dbReference type="AlphaFoldDB" id="A0A4R1M284"/>
<keyword evidence="4" id="KW-0804">Transcription</keyword>
<dbReference type="Gene3D" id="1.10.1740.10">
    <property type="match status" value="1"/>
</dbReference>
<gene>
    <name evidence="7" type="ORF">C8N28_0627</name>
</gene>
<dbReference type="InterPro" id="IPR036388">
    <property type="entry name" value="WH-like_DNA-bd_sf"/>
</dbReference>
<dbReference type="InterPro" id="IPR014284">
    <property type="entry name" value="RNA_pol_sigma-70_dom"/>
</dbReference>
<protein>
    <submittedName>
        <fullName evidence="7">RNA polymerase sigma-70 factor (ECF subfamily)</fullName>
    </submittedName>
</protein>
<dbReference type="EMBL" id="SMGO01000001">
    <property type="protein sequence ID" value="TCK85322.1"/>
    <property type="molecule type" value="Genomic_DNA"/>
</dbReference>
<evidence type="ECO:0000259" key="6">
    <source>
        <dbReference type="Pfam" id="PF08281"/>
    </source>
</evidence>
<organism evidence="7 8">
    <name type="scientific">Albibacterium bauzanense</name>
    <dbReference type="NCBI Taxonomy" id="653929"/>
    <lineage>
        <taxon>Bacteria</taxon>
        <taxon>Pseudomonadati</taxon>
        <taxon>Bacteroidota</taxon>
        <taxon>Sphingobacteriia</taxon>
        <taxon>Sphingobacteriales</taxon>
        <taxon>Sphingobacteriaceae</taxon>
        <taxon>Albibacterium</taxon>
    </lineage>
</organism>
<comment type="similarity">
    <text evidence="1">Belongs to the sigma-70 factor family. ECF subfamily.</text>
</comment>
<dbReference type="SUPFAM" id="SSF88659">
    <property type="entry name" value="Sigma3 and sigma4 domains of RNA polymerase sigma factors"/>
    <property type="match status" value="1"/>
</dbReference>
<dbReference type="InterPro" id="IPR013249">
    <property type="entry name" value="RNA_pol_sigma70_r4_t2"/>
</dbReference>
<dbReference type="GO" id="GO:0006352">
    <property type="term" value="P:DNA-templated transcription initiation"/>
    <property type="evidence" value="ECO:0007669"/>
    <property type="project" value="InterPro"/>
</dbReference>
<dbReference type="InterPro" id="IPR007627">
    <property type="entry name" value="RNA_pol_sigma70_r2"/>
</dbReference>
<proteinExistence type="inferred from homology"/>
<dbReference type="Pfam" id="PF08281">
    <property type="entry name" value="Sigma70_r4_2"/>
    <property type="match status" value="1"/>
</dbReference>
<dbReference type="RefSeq" id="WP_132221431.1">
    <property type="nucleotide sequence ID" value="NZ_SMGO01000001.1"/>
</dbReference>
<dbReference type="SUPFAM" id="SSF88946">
    <property type="entry name" value="Sigma2 domain of RNA polymerase sigma factors"/>
    <property type="match status" value="1"/>
</dbReference>
<dbReference type="Gene3D" id="1.10.10.10">
    <property type="entry name" value="Winged helix-like DNA-binding domain superfamily/Winged helix DNA-binding domain"/>
    <property type="match status" value="1"/>
</dbReference>
<dbReference type="Pfam" id="PF04542">
    <property type="entry name" value="Sigma70_r2"/>
    <property type="match status" value="1"/>
</dbReference>
<sequence>MTEERLLICLQNGESIAFDILYDRYWTLLYKAAFNRIAEKDIAKDIVQEVLVSIWQKRTQLAIKTSLQNYLLGAVKMQVFNYFRSENIKQRVHGFVMDETGFIIDSIDESFSIQEVENELVLAIDNLPKNMKRSFLLRRENLSIKEIAVRLNLAEQTVANNIAEAVRRLRMELAIS</sequence>
<dbReference type="GO" id="GO:0003677">
    <property type="term" value="F:DNA binding"/>
    <property type="evidence" value="ECO:0007669"/>
    <property type="project" value="InterPro"/>
</dbReference>
<feature type="domain" description="RNA polymerase sigma factor 70 region 4 type 2" evidence="6">
    <location>
        <begin position="119"/>
        <end position="169"/>
    </location>
</feature>
<dbReference type="PANTHER" id="PTHR43133">
    <property type="entry name" value="RNA POLYMERASE ECF-TYPE SIGMA FACTO"/>
    <property type="match status" value="1"/>
</dbReference>
<evidence type="ECO:0000256" key="1">
    <source>
        <dbReference type="ARBA" id="ARBA00010641"/>
    </source>
</evidence>
<feature type="domain" description="RNA polymerase sigma-70 region 2" evidence="5">
    <location>
        <begin position="21"/>
        <end position="86"/>
    </location>
</feature>
<dbReference type="PANTHER" id="PTHR43133:SF46">
    <property type="entry name" value="RNA POLYMERASE SIGMA-70 FACTOR ECF SUBFAMILY"/>
    <property type="match status" value="1"/>
</dbReference>
<dbReference type="GO" id="GO:0016987">
    <property type="term" value="F:sigma factor activity"/>
    <property type="evidence" value="ECO:0007669"/>
    <property type="project" value="UniProtKB-KW"/>
</dbReference>
<keyword evidence="8" id="KW-1185">Reference proteome</keyword>
<comment type="caution">
    <text evidence="7">The sequence shown here is derived from an EMBL/GenBank/DDBJ whole genome shotgun (WGS) entry which is preliminary data.</text>
</comment>
<dbReference type="InterPro" id="IPR013324">
    <property type="entry name" value="RNA_pol_sigma_r3/r4-like"/>
</dbReference>
<evidence type="ECO:0000313" key="7">
    <source>
        <dbReference type="EMBL" id="TCK85322.1"/>
    </source>
</evidence>
<dbReference type="Proteomes" id="UP000294616">
    <property type="component" value="Unassembled WGS sequence"/>
</dbReference>